<evidence type="ECO:0000256" key="1">
    <source>
        <dbReference type="ARBA" id="ARBA00010923"/>
    </source>
</evidence>
<dbReference type="Gene3D" id="3.90.220.20">
    <property type="entry name" value="DNA methylase specificity domains"/>
    <property type="match status" value="2"/>
</dbReference>
<dbReference type="EMBL" id="CAJPVI010000018">
    <property type="protein sequence ID" value="CAG2147618.1"/>
    <property type="molecule type" value="Genomic_DNA"/>
</dbReference>
<evidence type="ECO:0000256" key="2">
    <source>
        <dbReference type="ARBA" id="ARBA00022747"/>
    </source>
</evidence>
<comment type="caution">
    <text evidence="6">The sequence shown here is derived from an EMBL/GenBank/DDBJ whole genome shotgun (WGS) entry which is preliminary data.</text>
</comment>
<reference evidence="6 7" key="1">
    <citation type="submission" date="2021-03" db="EMBL/GenBank/DDBJ databases">
        <authorList>
            <person name="Peeters C."/>
        </authorList>
    </citation>
    <scope>NUCLEOTIDE SEQUENCE [LARGE SCALE GENOMIC DNA]</scope>
    <source>
        <strain evidence="6 7">LMG 26411</strain>
    </source>
</reference>
<dbReference type="PANTHER" id="PTHR43140:SF1">
    <property type="entry name" value="TYPE I RESTRICTION ENZYME ECOKI SPECIFICITY SUBUNIT"/>
    <property type="match status" value="1"/>
</dbReference>
<dbReference type="InterPro" id="IPR000055">
    <property type="entry name" value="Restrct_endonuc_typeI_TRD"/>
</dbReference>
<name>A0ABM8TI07_9BURK</name>
<dbReference type="SUPFAM" id="SSF116734">
    <property type="entry name" value="DNA methylase specificity domain"/>
    <property type="match status" value="2"/>
</dbReference>
<organism evidence="6 7">
    <name type="scientific">Cupriavidus numazuensis</name>
    <dbReference type="NCBI Taxonomy" id="221992"/>
    <lineage>
        <taxon>Bacteria</taxon>
        <taxon>Pseudomonadati</taxon>
        <taxon>Pseudomonadota</taxon>
        <taxon>Betaproteobacteria</taxon>
        <taxon>Burkholderiales</taxon>
        <taxon>Burkholderiaceae</taxon>
        <taxon>Cupriavidus</taxon>
    </lineage>
</organism>
<keyword evidence="3" id="KW-0238">DNA-binding</keyword>
<sequence>MNELPDGWIETTIGEVAEYVARGKSPKYAEKSSLPVINQKAIRWNGIQKEHLKFIHEDQIDQWGAERFIKQGDILWNSTGTGTMGRACLVRAADLDPPKVVDSHVTIIRPTPGIIDSRFLFAWIRGPQVQDSLEELASGSTNQIELNRSTVVSIRLPLAPLPEQERIANRLDPLLARVEACRDGLNRAGVILESFRSSVLAAATRGHLTRDWREEHNLPREWPIVELKNVASDFSYGSSSKSSKVGEIPVLRMGNIQGGVLDWQDLVYTSDPAEIKKYKLSPGEVLFNRTNSPELVGKSAVYWGEREAIFAGYLIRVRCGEALLPDYLNYCLGSPAGREYCRAVKSDGVSQSNINAKKLAAFAFELPSVAEQREIVRRVKELLALSGMMEVKRSRAATLVDNLIPSILAKAFRGELVSQESRDMPASVILNKLKGDGNVESAAPPRKRSKKPVGRSNMKNVDKDSIKEVILKLEANEFSFDELRAKLGGDYEFLKTALFDLLQEPTPIVRQVFDVNARAMRLVRVIL</sequence>
<keyword evidence="7" id="KW-1185">Reference proteome</keyword>
<feature type="region of interest" description="Disordered" evidence="4">
    <location>
        <begin position="437"/>
        <end position="458"/>
    </location>
</feature>
<protein>
    <submittedName>
        <fullName evidence="6">Type-1 restriction enzyme EcoKI specificity protein</fullName>
    </submittedName>
</protein>
<evidence type="ECO:0000256" key="3">
    <source>
        <dbReference type="ARBA" id="ARBA00023125"/>
    </source>
</evidence>
<accession>A0ABM8TI07</accession>
<keyword evidence="2" id="KW-0680">Restriction system</keyword>
<dbReference type="RefSeq" id="WP_211954217.1">
    <property type="nucleotide sequence ID" value="NZ_CAJPVI010000018.1"/>
</dbReference>
<dbReference type="Pfam" id="PF01420">
    <property type="entry name" value="Methylase_S"/>
    <property type="match status" value="2"/>
</dbReference>
<feature type="domain" description="Type I restriction modification DNA specificity" evidence="5">
    <location>
        <begin position="5"/>
        <end position="176"/>
    </location>
</feature>
<evidence type="ECO:0000259" key="5">
    <source>
        <dbReference type="Pfam" id="PF01420"/>
    </source>
</evidence>
<dbReference type="Proteomes" id="UP000672657">
    <property type="component" value="Unassembled WGS sequence"/>
</dbReference>
<dbReference type="InterPro" id="IPR044946">
    <property type="entry name" value="Restrct_endonuc_typeI_TRD_sf"/>
</dbReference>
<evidence type="ECO:0000313" key="7">
    <source>
        <dbReference type="Proteomes" id="UP000672657"/>
    </source>
</evidence>
<evidence type="ECO:0000256" key="4">
    <source>
        <dbReference type="SAM" id="MobiDB-lite"/>
    </source>
</evidence>
<dbReference type="InterPro" id="IPR051212">
    <property type="entry name" value="Type-I_RE_S_subunit"/>
</dbReference>
<comment type="similarity">
    <text evidence="1">Belongs to the type-I restriction system S methylase family.</text>
</comment>
<dbReference type="CDD" id="cd17524">
    <property type="entry name" value="RMtype1_S_EcoUTORF5051P-TRD2-CR2_like"/>
    <property type="match status" value="1"/>
</dbReference>
<proteinExistence type="inferred from homology"/>
<feature type="domain" description="Type I restriction modification DNA specificity" evidence="5">
    <location>
        <begin position="219"/>
        <end position="384"/>
    </location>
</feature>
<gene>
    <name evidence="6" type="primary">hsdS</name>
    <name evidence="6" type="ORF">LMG26411_03169</name>
</gene>
<evidence type="ECO:0000313" key="6">
    <source>
        <dbReference type="EMBL" id="CAG2147618.1"/>
    </source>
</evidence>
<dbReference type="PANTHER" id="PTHR43140">
    <property type="entry name" value="TYPE-1 RESTRICTION ENZYME ECOKI SPECIFICITY PROTEIN"/>
    <property type="match status" value="1"/>
</dbReference>